<keyword evidence="2" id="KW-1185">Reference proteome</keyword>
<reference evidence="1 2" key="1">
    <citation type="submission" date="2023-08" db="EMBL/GenBank/DDBJ databases">
        <title>A Necator americanus chromosomal reference genome.</title>
        <authorList>
            <person name="Ilik V."/>
            <person name="Petrzelkova K.J."/>
            <person name="Pardy F."/>
            <person name="Fuh T."/>
            <person name="Niatou-Singa F.S."/>
            <person name="Gouil Q."/>
            <person name="Baker L."/>
            <person name="Ritchie M.E."/>
            <person name="Jex A.R."/>
            <person name="Gazzola D."/>
            <person name="Li H."/>
            <person name="Toshio Fujiwara R."/>
            <person name="Zhan B."/>
            <person name="Aroian R.V."/>
            <person name="Pafco B."/>
            <person name="Schwarz E.M."/>
        </authorList>
    </citation>
    <scope>NUCLEOTIDE SEQUENCE [LARGE SCALE GENOMIC DNA]</scope>
    <source>
        <strain evidence="1 2">Aroian</strain>
        <tissue evidence="1">Whole animal</tissue>
    </source>
</reference>
<proteinExistence type="predicted"/>
<organism evidence="1 2">
    <name type="scientific">Necator americanus</name>
    <name type="common">Human hookworm</name>
    <dbReference type="NCBI Taxonomy" id="51031"/>
    <lineage>
        <taxon>Eukaryota</taxon>
        <taxon>Metazoa</taxon>
        <taxon>Ecdysozoa</taxon>
        <taxon>Nematoda</taxon>
        <taxon>Chromadorea</taxon>
        <taxon>Rhabditida</taxon>
        <taxon>Rhabditina</taxon>
        <taxon>Rhabditomorpha</taxon>
        <taxon>Strongyloidea</taxon>
        <taxon>Ancylostomatidae</taxon>
        <taxon>Bunostominae</taxon>
        <taxon>Necator</taxon>
    </lineage>
</organism>
<gene>
    <name evidence="1" type="primary">Necator_chrI.g4022</name>
    <name evidence="1" type="ORF">RB195_007893</name>
</gene>
<dbReference type="CTD" id="25355031"/>
<name>A0ABR1BZE6_NECAM</name>
<evidence type="ECO:0000313" key="2">
    <source>
        <dbReference type="Proteomes" id="UP001303046"/>
    </source>
</evidence>
<dbReference type="KEGG" id="nai:NECAME_15004"/>
<protein>
    <submittedName>
        <fullName evidence="1">Uncharacterized protein</fullName>
    </submittedName>
</protein>
<dbReference type="Proteomes" id="UP001303046">
    <property type="component" value="Unassembled WGS sequence"/>
</dbReference>
<sequence length="95" mass="10990">MLMPFLKNIGNYCNVICIHTVAKHLGRVHPACPKDGERREKCLEKFCKDISQLFKKKNLKCNVCPIVMKEIKEKSNEELKEMIVNNDCTHLFPTA</sequence>
<evidence type="ECO:0000313" key="1">
    <source>
        <dbReference type="EMBL" id="KAK6731702.1"/>
    </source>
</evidence>
<accession>A0ABR1BZE6</accession>
<comment type="caution">
    <text evidence="1">The sequence shown here is derived from an EMBL/GenBank/DDBJ whole genome shotgun (WGS) entry which is preliminary data.</text>
</comment>
<dbReference type="EMBL" id="JAVFWL010000001">
    <property type="protein sequence ID" value="KAK6731702.1"/>
    <property type="molecule type" value="Genomic_DNA"/>
</dbReference>